<evidence type="ECO:0000313" key="4">
    <source>
        <dbReference type="Proteomes" id="UP001168990"/>
    </source>
</evidence>
<dbReference type="PANTHER" id="PTHR28678:SF1">
    <property type="entry name" value="CODANIN-1"/>
    <property type="match status" value="1"/>
</dbReference>
<comment type="caution">
    <text evidence="3">The sequence shown here is derived from an EMBL/GenBank/DDBJ whole genome shotgun (WGS) entry which is preliminary data.</text>
</comment>
<gene>
    <name evidence="3" type="ORF">PV328_000565</name>
</gene>
<name>A0AA39FV62_9HYME</name>
<proteinExistence type="predicted"/>
<keyword evidence="4" id="KW-1185">Reference proteome</keyword>
<feature type="region of interest" description="Disordered" evidence="1">
    <location>
        <begin position="195"/>
        <end position="316"/>
    </location>
</feature>
<dbReference type="InterPro" id="IPR028171">
    <property type="entry name" value="Codanin-1_C"/>
</dbReference>
<dbReference type="Proteomes" id="UP001168990">
    <property type="component" value="Unassembled WGS sequence"/>
</dbReference>
<reference evidence="3" key="2">
    <citation type="submission" date="2023-03" db="EMBL/GenBank/DDBJ databases">
        <authorList>
            <person name="Inwood S.N."/>
            <person name="Skelly J.G."/>
            <person name="Guhlin J."/>
            <person name="Harrop T.W.R."/>
            <person name="Goldson S.G."/>
            <person name="Dearden P.K."/>
        </authorList>
    </citation>
    <scope>NUCLEOTIDE SEQUENCE</scope>
    <source>
        <strain evidence="3">Irish</strain>
        <tissue evidence="3">Whole body</tissue>
    </source>
</reference>
<sequence length="1413" mass="162251">MTNILNKILNLEISADETLEWLATDDPYEIEFPDVEQNDSTRIEFISYFLDYLKNESQRALPDANNESEVNNQKLLRAVPSKTNVIINSQQSENVENISVHKFTNSDSDINSPFAMTPTKTNTSWMSPNGVTPEVKTPIRCYHPTATPITPNTSQFESPQLCSSPLKNIDVISPLTNDNKDVARTKWLSRRMSDLVDNNSCTPDSSMTSAPTCSPFSPSNTSETTPIKSTSARKNRSKTYVNQKYSPAQNANSKQKNKKASPNHSLCLGDFIKLEKSNPRKKNKNHSANQSMEHTPDRTNTSINSESSSVTPQIKSKRRIKPTKILINSDAENPERETFGVVSRPPTGNLIFSESCTEVNKSKSFEDERELLKLQRQKQPTIASISDTASQDLVKSSIVPKTSSPIIPTLELVENTDILNVLAKLYGGLLINNLIPNPMSELYFIISLITSQYKSDEVIDSTFMNKKSNGKLSDEAELLKELKETMGCTDLIDDNSEENMESFVKKLEKKDDVLLRSESNDENDTQLTDDQHHYFTSPHNCVYFATTVLWNVKNILSVFDRPTLALLCENSLIKIFHSELYQFLNELYETKCLQSKNIKPCNYSRTLQTNVCFQVDTDNLDNFPSTTAFSTFRKQRDLFYEILKTWEDKHLDQNWSFHKMLGYKIDLMVSMYSDAVNYYHIARLFKSQLLVSMKIGQSEDVLSDANLDVLKSLKHLNPEKLQQLQQRLVTPISSMGPVPPPSFPGIQEFYQNFLRSVSDSKFTTILQDCFIQEILELNETQFACSDIDIKESNVDEITKQNYLWCISSLRLLAKFLGFLISLPYESKITTLQAETTQIALRRRILPPLDLRECIYEAVAHNKLSITIPWVVQYLAMLDSVSFRLPYYLDVCKCLYCIYRDIQYSLHDGTALLLAFSIGWFFELSNFPKDIYFDWIRSFRNKKSELINDIAIYTSRKALLITNGNEGELNKNNIVIDELNIIDDRALYICCPFLKELKLLLTSGNSNLNSNNANRHITPVSSKLSQASTVTRTISLELQLEDAFFHGHPRSVRRTVDFVVERIVSSCVKFMCRTIIPHVKEKSYELMKTLRQSDKKRDLIVTTTAKIKEECLKIIPEICESKTKISMESLLADDMLPAVKEMCIKIALRMEIERINQWLDSYINNALTTNDMFSKFESLRTDDEEEDVEKEEDGVKVTKVQKETVNPDAPWATAVINDVRNSLWELLENNGQWAMLTKEIVLNNIDNIYRTLNERKNTVLTARTVLYRLSVDYAIHLIAFRSDLYTLKVQDKFIEIWQMHKNNEDELSSDKLLSRLLSPRNIKILMLSKDKIVWQYYGKFIQQMLKHELLSLDDFSNSCVSIFRHEWHPITLQLISKCMTEALRDYKPGNESVEKTLYLINWTIKTCGTIDDDE</sequence>
<feature type="compositionally biased region" description="Polar residues" evidence="1">
    <location>
        <begin position="196"/>
        <end position="230"/>
    </location>
</feature>
<dbReference type="GO" id="GO:0005634">
    <property type="term" value="C:nucleus"/>
    <property type="evidence" value="ECO:0007669"/>
    <property type="project" value="TreeGrafter"/>
</dbReference>
<feature type="compositionally biased region" description="Polar residues" evidence="1">
    <location>
        <begin position="286"/>
        <end position="314"/>
    </location>
</feature>
<dbReference type="PANTHER" id="PTHR28678">
    <property type="entry name" value="CODANIN-1"/>
    <property type="match status" value="1"/>
</dbReference>
<dbReference type="InterPro" id="IPR040031">
    <property type="entry name" value="Codanin-1"/>
</dbReference>
<organism evidence="3 4">
    <name type="scientific">Microctonus aethiopoides</name>
    <dbReference type="NCBI Taxonomy" id="144406"/>
    <lineage>
        <taxon>Eukaryota</taxon>
        <taxon>Metazoa</taxon>
        <taxon>Ecdysozoa</taxon>
        <taxon>Arthropoda</taxon>
        <taxon>Hexapoda</taxon>
        <taxon>Insecta</taxon>
        <taxon>Pterygota</taxon>
        <taxon>Neoptera</taxon>
        <taxon>Endopterygota</taxon>
        <taxon>Hymenoptera</taxon>
        <taxon>Apocrita</taxon>
        <taxon>Ichneumonoidea</taxon>
        <taxon>Braconidae</taxon>
        <taxon>Euphorinae</taxon>
        <taxon>Microctonus</taxon>
    </lineage>
</organism>
<dbReference type="GO" id="GO:0006325">
    <property type="term" value="P:chromatin organization"/>
    <property type="evidence" value="ECO:0007669"/>
    <property type="project" value="TreeGrafter"/>
</dbReference>
<feature type="domain" description="Codanin-1 C-terminal" evidence="2">
    <location>
        <begin position="976"/>
        <end position="1086"/>
    </location>
</feature>
<protein>
    <recommendedName>
        <fullName evidence="2">Codanin-1 C-terminal domain-containing protein</fullName>
    </recommendedName>
</protein>
<dbReference type="Pfam" id="PF15296">
    <property type="entry name" value="Codanin-1_C"/>
    <property type="match status" value="1"/>
</dbReference>
<reference evidence="3" key="1">
    <citation type="journal article" date="2023" name="bioRxiv">
        <title>Scaffold-level genome assemblies of two parasitoid biocontrol wasps reveal the parthenogenesis mechanism and an associated novel virus.</title>
        <authorList>
            <person name="Inwood S."/>
            <person name="Skelly J."/>
            <person name="Guhlin J."/>
            <person name="Harrop T."/>
            <person name="Goldson S."/>
            <person name="Dearden P."/>
        </authorList>
    </citation>
    <scope>NUCLEOTIDE SEQUENCE</scope>
    <source>
        <strain evidence="3">Irish</strain>
        <tissue evidence="3">Whole body</tissue>
    </source>
</reference>
<evidence type="ECO:0000256" key="1">
    <source>
        <dbReference type="SAM" id="MobiDB-lite"/>
    </source>
</evidence>
<evidence type="ECO:0000259" key="2">
    <source>
        <dbReference type="Pfam" id="PF15296"/>
    </source>
</evidence>
<accession>A0AA39FV62</accession>
<dbReference type="EMBL" id="JAQQBS010000001">
    <property type="protein sequence ID" value="KAK0176432.1"/>
    <property type="molecule type" value="Genomic_DNA"/>
</dbReference>
<evidence type="ECO:0000313" key="3">
    <source>
        <dbReference type="EMBL" id="KAK0176432.1"/>
    </source>
</evidence>